<evidence type="ECO:0000313" key="8">
    <source>
        <dbReference type="EMBL" id="KAH8104508.1"/>
    </source>
</evidence>
<dbReference type="GO" id="GO:0009097">
    <property type="term" value="P:isoleucine biosynthetic process"/>
    <property type="evidence" value="ECO:0007669"/>
    <property type="project" value="TreeGrafter"/>
</dbReference>
<name>A0A8K0XTD0_9AGAR</name>
<dbReference type="GO" id="GO:0006565">
    <property type="term" value="P:L-serine catabolic process"/>
    <property type="evidence" value="ECO:0007669"/>
    <property type="project" value="TreeGrafter"/>
</dbReference>
<dbReference type="GO" id="GO:0006567">
    <property type="term" value="P:L-threonine catabolic process"/>
    <property type="evidence" value="ECO:0007669"/>
    <property type="project" value="TreeGrafter"/>
</dbReference>
<dbReference type="Pfam" id="PF00291">
    <property type="entry name" value="PALP"/>
    <property type="match status" value="1"/>
</dbReference>
<evidence type="ECO:0000313" key="9">
    <source>
        <dbReference type="Proteomes" id="UP000813824"/>
    </source>
</evidence>
<dbReference type="EMBL" id="JAEVFJ010000005">
    <property type="protein sequence ID" value="KAH8104508.1"/>
    <property type="molecule type" value="Genomic_DNA"/>
</dbReference>
<dbReference type="InterPro" id="IPR001926">
    <property type="entry name" value="TrpB-like_PALP"/>
</dbReference>
<dbReference type="InterPro" id="IPR050147">
    <property type="entry name" value="Ser/Thr_Dehydratase"/>
</dbReference>
<keyword evidence="9" id="KW-1185">Reference proteome</keyword>
<organism evidence="8 9">
    <name type="scientific">Cristinia sonorae</name>
    <dbReference type="NCBI Taxonomy" id="1940300"/>
    <lineage>
        <taxon>Eukaryota</taxon>
        <taxon>Fungi</taxon>
        <taxon>Dikarya</taxon>
        <taxon>Basidiomycota</taxon>
        <taxon>Agaricomycotina</taxon>
        <taxon>Agaricomycetes</taxon>
        <taxon>Agaricomycetidae</taxon>
        <taxon>Agaricales</taxon>
        <taxon>Pleurotineae</taxon>
        <taxon>Stephanosporaceae</taxon>
        <taxon>Cristinia</taxon>
    </lineage>
</organism>
<keyword evidence="4" id="KW-0663">Pyridoxal phosphate</keyword>
<feature type="domain" description="Tryptophan synthase beta chain-like PALP" evidence="7">
    <location>
        <begin position="27"/>
        <end position="353"/>
    </location>
</feature>
<proteinExistence type="inferred from homology"/>
<evidence type="ECO:0000256" key="3">
    <source>
        <dbReference type="ARBA" id="ARBA00012093"/>
    </source>
</evidence>
<dbReference type="InterPro" id="IPR036052">
    <property type="entry name" value="TrpB-like_PALP_sf"/>
</dbReference>
<protein>
    <recommendedName>
        <fullName evidence="3">L-serine ammonia-lyase</fullName>
        <ecNumber evidence="3">4.3.1.17</ecNumber>
    </recommendedName>
</protein>
<dbReference type="AlphaFoldDB" id="A0A8K0XTD0"/>
<evidence type="ECO:0000256" key="6">
    <source>
        <dbReference type="ARBA" id="ARBA00049406"/>
    </source>
</evidence>
<gene>
    <name evidence="8" type="ORF">BXZ70DRAFT_591435</name>
</gene>
<dbReference type="SUPFAM" id="SSF53686">
    <property type="entry name" value="Tryptophan synthase beta subunit-like PLP-dependent enzymes"/>
    <property type="match status" value="1"/>
</dbReference>
<evidence type="ECO:0000256" key="4">
    <source>
        <dbReference type="ARBA" id="ARBA00022898"/>
    </source>
</evidence>
<dbReference type="GO" id="GO:0003941">
    <property type="term" value="F:L-serine ammonia-lyase activity"/>
    <property type="evidence" value="ECO:0007669"/>
    <property type="project" value="UniProtKB-EC"/>
</dbReference>
<evidence type="ECO:0000259" key="7">
    <source>
        <dbReference type="Pfam" id="PF00291"/>
    </source>
</evidence>
<dbReference type="PANTHER" id="PTHR48078">
    <property type="entry name" value="THREONINE DEHYDRATASE, MITOCHONDRIAL-RELATED"/>
    <property type="match status" value="1"/>
</dbReference>
<sequence>MLKSCFAYSMQVNSADNASRMENMWLETPLVRSPHLSEQLGCNVYLKLENLQPSQSYKYRGISRFVQLAVESHGSRTHLMIASSGNAGLAAAMSAKALGVRCMVFLPEGASQRVLQIFQTQGADVRVHGKGYIDALKEATVAAESDPDAVLLPSYDHPVLWEGHASMIEEVSRQLPVNCKPDAIFCSVGGGGLAGGVITGCRSVGWDDVPLVTMETSGSNCFYQSVALNEGPFVNGPGDPPSGVPSQYNAKHDVTVARLSKITSMASSLGASSPAAAVVKMALTRKGRVKCVHADDTLAMQSCLRFADDHKMIVELACSVTLIPVYYPELFHRLIPGERVDGRVRTVVFIVCGGFTTSVNSLGEYRGIIEARNVQQCDVWCNGERWAISSI</sequence>
<keyword evidence="5" id="KW-0456">Lyase</keyword>
<evidence type="ECO:0000256" key="2">
    <source>
        <dbReference type="ARBA" id="ARBA00010869"/>
    </source>
</evidence>
<dbReference type="EC" id="4.3.1.17" evidence="3"/>
<comment type="similarity">
    <text evidence="2">Belongs to the serine/threonine dehydratase family.</text>
</comment>
<dbReference type="PANTHER" id="PTHR48078:SF2">
    <property type="entry name" value="CATABOLIC L-SERINE_THREONINE DEHYDRATASE"/>
    <property type="match status" value="1"/>
</dbReference>
<evidence type="ECO:0000256" key="1">
    <source>
        <dbReference type="ARBA" id="ARBA00001933"/>
    </source>
</evidence>
<dbReference type="OrthoDB" id="7773036at2759"/>
<dbReference type="Proteomes" id="UP000813824">
    <property type="component" value="Unassembled WGS sequence"/>
</dbReference>
<accession>A0A8K0XTD0</accession>
<evidence type="ECO:0000256" key="5">
    <source>
        <dbReference type="ARBA" id="ARBA00023239"/>
    </source>
</evidence>
<comment type="caution">
    <text evidence="8">The sequence shown here is derived from an EMBL/GenBank/DDBJ whole genome shotgun (WGS) entry which is preliminary data.</text>
</comment>
<reference evidence="8" key="1">
    <citation type="journal article" date="2021" name="New Phytol.">
        <title>Evolutionary innovations through gain and loss of genes in the ectomycorrhizal Boletales.</title>
        <authorList>
            <person name="Wu G."/>
            <person name="Miyauchi S."/>
            <person name="Morin E."/>
            <person name="Kuo A."/>
            <person name="Drula E."/>
            <person name="Varga T."/>
            <person name="Kohler A."/>
            <person name="Feng B."/>
            <person name="Cao Y."/>
            <person name="Lipzen A."/>
            <person name="Daum C."/>
            <person name="Hundley H."/>
            <person name="Pangilinan J."/>
            <person name="Johnson J."/>
            <person name="Barry K."/>
            <person name="LaButti K."/>
            <person name="Ng V."/>
            <person name="Ahrendt S."/>
            <person name="Min B."/>
            <person name="Choi I.G."/>
            <person name="Park H."/>
            <person name="Plett J.M."/>
            <person name="Magnuson J."/>
            <person name="Spatafora J.W."/>
            <person name="Nagy L.G."/>
            <person name="Henrissat B."/>
            <person name="Grigoriev I.V."/>
            <person name="Yang Z.L."/>
            <person name="Xu J."/>
            <person name="Martin F.M."/>
        </authorList>
    </citation>
    <scope>NUCLEOTIDE SEQUENCE</scope>
    <source>
        <strain evidence="8">KKN 215</strain>
    </source>
</reference>
<dbReference type="Gene3D" id="3.40.50.1100">
    <property type="match status" value="2"/>
</dbReference>
<comment type="cofactor">
    <cofactor evidence="1">
        <name>pyridoxal 5'-phosphate</name>
        <dbReference type="ChEBI" id="CHEBI:597326"/>
    </cofactor>
</comment>
<dbReference type="GO" id="GO:0004794">
    <property type="term" value="F:threonine deaminase activity"/>
    <property type="evidence" value="ECO:0007669"/>
    <property type="project" value="TreeGrafter"/>
</dbReference>
<comment type="catalytic activity">
    <reaction evidence="6">
        <text>L-serine = pyruvate + NH4(+)</text>
        <dbReference type="Rhea" id="RHEA:19169"/>
        <dbReference type="ChEBI" id="CHEBI:15361"/>
        <dbReference type="ChEBI" id="CHEBI:28938"/>
        <dbReference type="ChEBI" id="CHEBI:33384"/>
        <dbReference type="EC" id="4.3.1.17"/>
    </reaction>
</comment>